<feature type="compositionally biased region" description="Low complexity" evidence="1">
    <location>
        <begin position="8"/>
        <end position="33"/>
    </location>
</feature>
<name>A0A3A6PRZ9_9EURY</name>
<evidence type="ECO:0000313" key="3">
    <source>
        <dbReference type="Proteomes" id="UP000276588"/>
    </source>
</evidence>
<accession>A0A3A6PRZ9</accession>
<feature type="compositionally biased region" description="Polar residues" evidence="1">
    <location>
        <begin position="50"/>
        <end position="64"/>
    </location>
</feature>
<dbReference type="RefSeq" id="WP_120103578.1">
    <property type="nucleotide sequence ID" value="NZ_QKNY01000018.1"/>
</dbReference>
<dbReference type="OrthoDB" id="343092at2157"/>
<reference evidence="2 3" key="1">
    <citation type="submission" date="2018-06" db="EMBL/GenBank/DDBJ databases">
        <title>Halonotius sp. F13-13 a new haloarchaeeon isolated from a solar saltern from Isla Cristina, Huelva, Spain.</title>
        <authorList>
            <person name="Duran-Viseras A."/>
            <person name="Sanchez-Porro C."/>
            <person name="Ventosa A."/>
        </authorList>
    </citation>
    <scope>NUCLEOTIDE SEQUENCE [LARGE SCALE GENOMIC DNA]</scope>
    <source>
        <strain evidence="2 3">F13-13</strain>
    </source>
</reference>
<dbReference type="EMBL" id="QKNY01000018">
    <property type="protein sequence ID" value="RJX42270.1"/>
    <property type="molecule type" value="Genomic_DNA"/>
</dbReference>
<sequence>MNATTRQTTENWAGTTTNATANTTSLADSLATAERAKNTDPSTTDEDSTIDSLTNRSTTGTSATAERPPGELSIPTRLPEPETTIYRDSATVIRLLQTETMADTAEIRLYRAADANIDEGSTAVATDGGQRRGDLDALPAATRRRFEAAVDAVAEQFDLTVDDDGRLRARRDDHGRAGILEFAATLGDR</sequence>
<gene>
    <name evidence="2" type="ORF">DM826_11535</name>
</gene>
<keyword evidence="3" id="KW-1185">Reference proteome</keyword>
<protein>
    <submittedName>
        <fullName evidence="2">Uncharacterized protein</fullName>
    </submittedName>
</protein>
<dbReference type="AlphaFoldDB" id="A0A3A6PRZ9"/>
<evidence type="ECO:0000256" key="1">
    <source>
        <dbReference type="SAM" id="MobiDB-lite"/>
    </source>
</evidence>
<organism evidence="2 3">
    <name type="scientific">Halonotius aquaticus</name>
    <dbReference type="NCBI Taxonomy" id="2216978"/>
    <lineage>
        <taxon>Archaea</taxon>
        <taxon>Methanobacteriati</taxon>
        <taxon>Methanobacteriota</taxon>
        <taxon>Stenosarchaea group</taxon>
        <taxon>Halobacteria</taxon>
        <taxon>Halobacteriales</taxon>
        <taxon>Haloferacaceae</taxon>
        <taxon>Halonotius</taxon>
    </lineage>
</organism>
<evidence type="ECO:0000313" key="2">
    <source>
        <dbReference type="EMBL" id="RJX42270.1"/>
    </source>
</evidence>
<dbReference type="Proteomes" id="UP000276588">
    <property type="component" value="Unassembled WGS sequence"/>
</dbReference>
<proteinExistence type="predicted"/>
<feature type="region of interest" description="Disordered" evidence="1">
    <location>
        <begin position="1"/>
        <end position="83"/>
    </location>
</feature>
<comment type="caution">
    <text evidence="2">The sequence shown here is derived from an EMBL/GenBank/DDBJ whole genome shotgun (WGS) entry which is preliminary data.</text>
</comment>